<proteinExistence type="predicted"/>
<name>X1PI46_9ZZZZ</name>
<accession>X1PI46</accession>
<sequence length="87" mass="10358">MTVYEDVAFVNRFHKDAKCVLYVKEMEDKEEMDLPIIDCERVVVRGPRPFYVKADDESVFIRFKDKLAKCEIKDLELICHEARFVLK</sequence>
<reference evidence="1" key="1">
    <citation type="journal article" date="2014" name="Front. Microbiol.">
        <title>High frequency of phylogenetically diverse reductive dehalogenase-homologous genes in deep subseafloor sedimentary metagenomes.</title>
        <authorList>
            <person name="Kawai M."/>
            <person name="Futagami T."/>
            <person name="Toyoda A."/>
            <person name="Takaki Y."/>
            <person name="Nishi S."/>
            <person name="Hori S."/>
            <person name="Arai W."/>
            <person name="Tsubouchi T."/>
            <person name="Morono Y."/>
            <person name="Uchiyama I."/>
            <person name="Ito T."/>
            <person name="Fujiyama A."/>
            <person name="Inagaki F."/>
            <person name="Takami H."/>
        </authorList>
    </citation>
    <scope>NUCLEOTIDE SEQUENCE</scope>
    <source>
        <strain evidence="1">Expedition CK06-06</strain>
    </source>
</reference>
<organism evidence="1">
    <name type="scientific">marine sediment metagenome</name>
    <dbReference type="NCBI Taxonomy" id="412755"/>
    <lineage>
        <taxon>unclassified sequences</taxon>
        <taxon>metagenomes</taxon>
        <taxon>ecological metagenomes</taxon>
    </lineage>
</organism>
<comment type="caution">
    <text evidence="1">The sequence shown here is derived from an EMBL/GenBank/DDBJ whole genome shotgun (WGS) entry which is preliminary data.</text>
</comment>
<gene>
    <name evidence="1" type="ORF">S06H3_34526</name>
</gene>
<protein>
    <submittedName>
        <fullName evidence="1">Uncharacterized protein</fullName>
    </submittedName>
</protein>
<evidence type="ECO:0000313" key="1">
    <source>
        <dbReference type="EMBL" id="GAI30539.1"/>
    </source>
</evidence>
<dbReference type="EMBL" id="BARV01020734">
    <property type="protein sequence ID" value="GAI30539.1"/>
    <property type="molecule type" value="Genomic_DNA"/>
</dbReference>
<dbReference type="AlphaFoldDB" id="X1PI46"/>